<evidence type="ECO:0000313" key="2">
    <source>
        <dbReference type="Proteomes" id="UP001218218"/>
    </source>
</evidence>
<reference evidence="1" key="1">
    <citation type="submission" date="2023-03" db="EMBL/GenBank/DDBJ databases">
        <title>Massive genome expansion in bonnet fungi (Mycena s.s.) driven by repeated elements and novel gene families across ecological guilds.</title>
        <authorList>
            <consortium name="Lawrence Berkeley National Laboratory"/>
            <person name="Harder C.B."/>
            <person name="Miyauchi S."/>
            <person name="Viragh M."/>
            <person name="Kuo A."/>
            <person name="Thoen E."/>
            <person name="Andreopoulos B."/>
            <person name="Lu D."/>
            <person name="Skrede I."/>
            <person name="Drula E."/>
            <person name="Henrissat B."/>
            <person name="Morin E."/>
            <person name="Kohler A."/>
            <person name="Barry K."/>
            <person name="LaButti K."/>
            <person name="Morin E."/>
            <person name="Salamov A."/>
            <person name="Lipzen A."/>
            <person name="Mereny Z."/>
            <person name="Hegedus B."/>
            <person name="Baldrian P."/>
            <person name="Stursova M."/>
            <person name="Weitz H."/>
            <person name="Taylor A."/>
            <person name="Grigoriev I.V."/>
            <person name="Nagy L.G."/>
            <person name="Martin F."/>
            <person name="Kauserud H."/>
        </authorList>
    </citation>
    <scope>NUCLEOTIDE SEQUENCE</scope>
    <source>
        <strain evidence="1">CBHHK002</strain>
    </source>
</reference>
<name>A0AAD7EE59_9AGAR</name>
<accession>A0AAD7EE59</accession>
<evidence type="ECO:0000313" key="1">
    <source>
        <dbReference type="EMBL" id="KAJ7314324.1"/>
    </source>
</evidence>
<dbReference type="EMBL" id="JARIHO010000067">
    <property type="protein sequence ID" value="KAJ7314324.1"/>
    <property type="molecule type" value="Genomic_DNA"/>
</dbReference>
<protein>
    <submittedName>
        <fullName evidence="1">Uncharacterized protein</fullName>
    </submittedName>
</protein>
<comment type="caution">
    <text evidence="1">The sequence shown here is derived from an EMBL/GenBank/DDBJ whole genome shotgun (WGS) entry which is preliminary data.</text>
</comment>
<dbReference type="Proteomes" id="UP001218218">
    <property type="component" value="Unassembled WGS sequence"/>
</dbReference>
<organism evidence="1 2">
    <name type="scientific">Mycena albidolilacea</name>
    <dbReference type="NCBI Taxonomy" id="1033008"/>
    <lineage>
        <taxon>Eukaryota</taxon>
        <taxon>Fungi</taxon>
        <taxon>Dikarya</taxon>
        <taxon>Basidiomycota</taxon>
        <taxon>Agaricomycotina</taxon>
        <taxon>Agaricomycetes</taxon>
        <taxon>Agaricomycetidae</taxon>
        <taxon>Agaricales</taxon>
        <taxon>Marasmiineae</taxon>
        <taxon>Mycenaceae</taxon>
        <taxon>Mycena</taxon>
    </lineage>
</organism>
<sequence length="217" mass="23459">MTTVDIGAGRDADPVNYIRYSPEDVGAKKLSLLVAIVSSSIVTSALQRAHRHQQALQWISAVIDSTLINISDYSLPPDPVSPPSLLPRRGTGTREEILNCSLRQSCPMIRMVNKASPGRRGSHYYVGEGGDNFSPVHFTWATGKIVAVTQQIDRTRDLTRTDSNLPSIDSTGATGEGLHIHSHIPSVVEALLNGSTSKATEITIIQLYEVTTGAQDK</sequence>
<dbReference type="AlphaFoldDB" id="A0AAD7EE59"/>
<proteinExistence type="predicted"/>
<keyword evidence="2" id="KW-1185">Reference proteome</keyword>
<gene>
    <name evidence="1" type="ORF">DFH08DRAFT_821356</name>
</gene>